<keyword evidence="4 7" id="KW-1133">Transmembrane helix</keyword>
<name>A0A2T2WIR6_9FIRM</name>
<keyword evidence="5 7" id="KW-0472">Membrane</keyword>
<dbReference type="GO" id="GO:0005886">
    <property type="term" value="C:plasma membrane"/>
    <property type="evidence" value="ECO:0007669"/>
    <property type="project" value="UniProtKB-SubCell"/>
</dbReference>
<gene>
    <name evidence="10" type="ORF">C7B45_07860</name>
</gene>
<feature type="transmembrane region" description="Helical" evidence="7">
    <location>
        <begin position="362"/>
        <end position="386"/>
    </location>
</feature>
<feature type="transmembrane region" description="Helical" evidence="7">
    <location>
        <begin position="324"/>
        <end position="350"/>
    </location>
</feature>
<feature type="transmembrane region" description="Helical" evidence="7">
    <location>
        <begin position="279"/>
        <end position="304"/>
    </location>
</feature>
<evidence type="ECO:0000256" key="3">
    <source>
        <dbReference type="ARBA" id="ARBA00022692"/>
    </source>
</evidence>
<dbReference type="Pfam" id="PF02687">
    <property type="entry name" value="FtsX"/>
    <property type="match status" value="1"/>
</dbReference>
<keyword evidence="3 7" id="KW-0812">Transmembrane</keyword>
<feature type="domain" description="ABC3 transporter permease C-terminal" evidence="8">
    <location>
        <begin position="284"/>
        <end position="392"/>
    </location>
</feature>
<dbReference type="EMBL" id="PXYV01000021">
    <property type="protein sequence ID" value="PSR22133.1"/>
    <property type="molecule type" value="Genomic_DNA"/>
</dbReference>
<evidence type="ECO:0000259" key="9">
    <source>
        <dbReference type="Pfam" id="PF12704"/>
    </source>
</evidence>
<dbReference type="GO" id="GO:0022857">
    <property type="term" value="F:transmembrane transporter activity"/>
    <property type="evidence" value="ECO:0007669"/>
    <property type="project" value="TreeGrafter"/>
</dbReference>
<dbReference type="InterPro" id="IPR025857">
    <property type="entry name" value="MacB_PCD"/>
</dbReference>
<proteinExistence type="inferred from homology"/>
<sequence>MIGQTVRLSFRAIWSQKVRTVLTMLGVIIGVAAVIALVALGNGSARSITSRIQSLGSNLIVANVGYNPFAAGAASSTTSAPPSPPPPLTQSQVSALASTKGISAAAPVMSGTATLGVGSSTLSSSLDGTNGSYSSILGYHLADGRFLSPLDVQAANPVIVLGSGDAASLFGNENPVGDIVTVNGMPFHVIGVLASKASSAGENPNDFAVIPWTTYNQVFGSTGITSVDLSAANHANVTKDVGRLEDKLLGWLGSTQDYTVTAQSQILSTLSSVNRTTTLLLGGVASISLIVGGIGIMNIMLVSVTERTREIGIRKAVGASTRDVLAQFLVESLVLAGVGGLIGVAAGVAFSHVIANALKASAAVSLPMTALAFGFALAVGLVFGLWPATRAALMRPAAALRVD</sequence>
<evidence type="ECO:0000256" key="5">
    <source>
        <dbReference type="ARBA" id="ARBA00023136"/>
    </source>
</evidence>
<dbReference type="InterPro" id="IPR050250">
    <property type="entry name" value="Macrolide_Exporter_MacB"/>
</dbReference>
<dbReference type="PANTHER" id="PTHR30572">
    <property type="entry name" value="MEMBRANE COMPONENT OF TRANSPORTER-RELATED"/>
    <property type="match status" value="1"/>
</dbReference>
<comment type="similarity">
    <text evidence="6">Belongs to the ABC-4 integral membrane protein family.</text>
</comment>
<evidence type="ECO:0000256" key="2">
    <source>
        <dbReference type="ARBA" id="ARBA00022475"/>
    </source>
</evidence>
<protein>
    <recommendedName>
        <fullName evidence="12">ABC transporter permease</fullName>
    </recommendedName>
</protein>
<comment type="subcellular location">
    <subcellularLocation>
        <location evidence="1">Cell membrane</location>
        <topology evidence="1">Multi-pass membrane protein</topology>
    </subcellularLocation>
</comment>
<dbReference type="PANTHER" id="PTHR30572:SF4">
    <property type="entry name" value="ABC TRANSPORTER PERMEASE YTRF"/>
    <property type="match status" value="1"/>
</dbReference>
<evidence type="ECO:0008006" key="12">
    <source>
        <dbReference type="Google" id="ProtNLM"/>
    </source>
</evidence>
<feature type="domain" description="MacB-like periplasmic core" evidence="9">
    <location>
        <begin position="20"/>
        <end position="239"/>
    </location>
</feature>
<feature type="transmembrane region" description="Helical" evidence="7">
    <location>
        <begin position="21"/>
        <end position="41"/>
    </location>
</feature>
<dbReference type="Pfam" id="PF12704">
    <property type="entry name" value="MacB_PCD"/>
    <property type="match status" value="1"/>
</dbReference>
<dbReference type="AlphaFoldDB" id="A0A2T2WIR6"/>
<evidence type="ECO:0000256" key="7">
    <source>
        <dbReference type="SAM" id="Phobius"/>
    </source>
</evidence>
<evidence type="ECO:0000259" key="8">
    <source>
        <dbReference type="Pfam" id="PF02687"/>
    </source>
</evidence>
<evidence type="ECO:0000256" key="1">
    <source>
        <dbReference type="ARBA" id="ARBA00004651"/>
    </source>
</evidence>
<evidence type="ECO:0000313" key="10">
    <source>
        <dbReference type="EMBL" id="PSR22133.1"/>
    </source>
</evidence>
<evidence type="ECO:0000313" key="11">
    <source>
        <dbReference type="Proteomes" id="UP000241848"/>
    </source>
</evidence>
<keyword evidence="2" id="KW-1003">Cell membrane</keyword>
<evidence type="ECO:0000256" key="4">
    <source>
        <dbReference type="ARBA" id="ARBA00022989"/>
    </source>
</evidence>
<reference evidence="10 11" key="1">
    <citation type="journal article" date="2014" name="BMC Genomics">
        <title>Comparison of environmental and isolate Sulfobacillus genomes reveals diverse carbon, sulfur, nitrogen, and hydrogen metabolisms.</title>
        <authorList>
            <person name="Justice N.B."/>
            <person name="Norman A."/>
            <person name="Brown C.T."/>
            <person name="Singh A."/>
            <person name="Thomas B.C."/>
            <person name="Banfield J.F."/>
        </authorList>
    </citation>
    <scope>NUCLEOTIDE SEQUENCE [LARGE SCALE GENOMIC DNA]</scope>
    <source>
        <strain evidence="10">AMDSBA3</strain>
    </source>
</reference>
<dbReference type="InterPro" id="IPR003838">
    <property type="entry name" value="ABC3_permease_C"/>
</dbReference>
<evidence type="ECO:0000256" key="6">
    <source>
        <dbReference type="ARBA" id="ARBA00038076"/>
    </source>
</evidence>
<dbReference type="Proteomes" id="UP000241848">
    <property type="component" value="Unassembled WGS sequence"/>
</dbReference>
<organism evidence="10 11">
    <name type="scientific">Sulfobacillus acidophilus</name>
    <dbReference type="NCBI Taxonomy" id="53633"/>
    <lineage>
        <taxon>Bacteria</taxon>
        <taxon>Bacillati</taxon>
        <taxon>Bacillota</taxon>
        <taxon>Clostridia</taxon>
        <taxon>Eubacteriales</taxon>
        <taxon>Clostridiales Family XVII. Incertae Sedis</taxon>
        <taxon>Sulfobacillus</taxon>
    </lineage>
</organism>
<accession>A0A2T2WIR6</accession>
<comment type="caution">
    <text evidence="10">The sequence shown here is derived from an EMBL/GenBank/DDBJ whole genome shotgun (WGS) entry which is preliminary data.</text>
</comment>